<dbReference type="InterPro" id="IPR043129">
    <property type="entry name" value="ATPase_NBD"/>
</dbReference>
<keyword evidence="6" id="KW-0963">Cytoplasm</keyword>
<dbReference type="GO" id="GO:0000287">
    <property type="term" value="F:magnesium ion binding"/>
    <property type="evidence" value="ECO:0007669"/>
    <property type="project" value="UniProtKB-UniRule"/>
</dbReference>
<feature type="binding site" evidence="6">
    <location>
        <begin position="207"/>
        <end position="211"/>
    </location>
    <ligand>
        <name>ATP</name>
        <dbReference type="ChEBI" id="CHEBI:30616"/>
    </ligand>
</feature>
<dbReference type="SUPFAM" id="SSF53067">
    <property type="entry name" value="Actin-like ATPase domain"/>
    <property type="match status" value="2"/>
</dbReference>
<comment type="cofactor">
    <cofactor evidence="6">
        <name>Mg(2+)</name>
        <dbReference type="ChEBI" id="CHEBI:18420"/>
    </cofactor>
    <cofactor evidence="6">
        <name>Mn(2+)</name>
        <dbReference type="ChEBI" id="CHEBI:29035"/>
    </cofactor>
    <text evidence="6">Mg(2+). Can also accept Mn(2+).</text>
</comment>
<dbReference type="PRINTS" id="PR00471">
    <property type="entry name" value="ACETATEKNASE"/>
</dbReference>
<evidence type="ECO:0000313" key="11">
    <source>
        <dbReference type="Proteomes" id="UP001242513"/>
    </source>
</evidence>
<comment type="similarity">
    <text evidence="1 6 7">Belongs to the acetokinase family.</text>
</comment>
<dbReference type="PROSITE" id="PS01076">
    <property type="entry name" value="ACETATE_KINASE_2"/>
    <property type="match status" value="1"/>
</dbReference>
<dbReference type="RefSeq" id="WP_013854858.1">
    <property type="nucleotide sequence ID" value="NZ_CP123735.1"/>
</dbReference>
<accession>A0AAX3UD12</accession>
<comment type="subcellular location">
    <subcellularLocation>
        <location evidence="6">Cytoplasm</location>
    </subcellularLocation>
</comment>
<dbReference type="PROSITE" id="PS01075">
    <property type="entry name" value="ACETATE_KINASE_1"/>
    <property type="match status" value="1"/>
</dbReference>
<dbReference type="AlphaFoldDB" id="A0AAX3UD12"/>
<proteinExistence type="inferred from homology"/>
<dbReference type="InterPro" id="IPR000890">
    <property type="entry name" value="Aliphatic_acid_kin_short-chain"/>
</dbReference>
<comment type="pathway">
    <text evidence="6">Metabolic intermediate biosynthesis; acetyl-CoA biosynthesis; acetyl-CoA from acetate: step 1/2.</text>
</comment>
<dbReference type="NCBIfam" id="TIGR00016">
    <property type="entry name" value="ackA"/>
    <property type="match status" value="1"/>
</dbReference>
<dbReference type="GO" id="GO:0005524">
    <property type="term" value="F:ATP binding"/>
    <property type="evidence" value="ECO:0007669"/>
    <property type="project" value="UniProtKB-KW"/>
</dbReference>
<sequence length="392" mass="43011">MKKVLAINSGSSSFKYKLFSFPDEKVIASGMADRVGLDNAVFKIKLSNGKEYIKNTSIPDQAAAVKLLMEDLQKFNVVKDLKEIAGVGHRVVNGGEIFKDSAIIDDQKLQQIFDLGELAPLHNIPEAMGIKAFKETIPNVPQVAVFDTSYHTSLDPVHYLYSIPYKYYKDYGIRKYGAHGISIDYVAPRAARMMGKNPNIVRLIVCHLGSGASITAVKHGKSFDTSMGFSPLTGVTMGTRSGDFDPSAVQRLMKKTGMSIDEVVDMLNHDSGLLGISGVSSDMRDLIESKKKSAKLARRIFINRVVRYVGAYAAEMDGVDGIVFTAGVGEHDPGIRAGIMASLRFLGLDPDFKANRTDGEKFISKPRSKVKALIVPTNEELMIAREVIRLTR</sequence>
<feature type="active site" description="Proton donor/acceptor" evidence="6">
    <location>
        <position position="147"/>
    </location>
</feature>
<keyword evidence="6" id="KW-0479">Metal-binding</keyword>
<dbReference type="EMBL" id="FMXC01000015">
    <property type="protein sequence ID" value="SDA57975.1"/>
    <property type="molecule type" value="Genomic_DNA"/>
</dbReference>
<dbReference type="CDD" id="cd24010">
    <property type="entry name" value="ASKHA_NBD_AcK_PK"/>
    <property type="match status" value="1"/>
</dbReference>
<dbReference type="EC" id="2.7.2.1" evidence="6"/>
<keyword evidence="10" id="KW-1185">Reference proteome</keyword>
<organism evidence="9 11">
    <name type="scientific">Lactobacillus kefiranofaciens</name>
    <dbReference type="NCBI Taxonomy" id="267818"/>
    <lineage>
        <taxon>Bacteria</taxon>
        <taxon>Bacillati</taxon>
        <taxon>Bacillota</taxon>
        <taxon>Bacilli</taxon>
        <taxon>Lactobacillales</taxon>
        <taxon>Lactobacillaceae</taxon>
        <taxon>Lactobacillus</taxon>
    </lineage>
</organism>
<reference evidence="8 10" key="1">
    <citation type="submission" date="2016-10" db="EMBL/GenBank/DDBJ databases">
        <authorList>
            <person name="Varghese N."/>
            <person name="Submissions S."/>
        </authorList>
    </citation>
    <scope>NUCLEOTIDE SEQUENCE [LARGE SCALE GENOMIC DNA]</scope>
    <source>
        <strain evidence="8 10">ATCC 43761</strain>
    </source>
</reference>
<evidence type="ECO:0000256" key="7">
    <source>
        <dbReference type="RuleBase" id="RU003835"/>
    </source>
</evidence>
<feature type="site" description="Transition state stabilizer" evidence="6">
    <location>
        <position position="240"/>
    </location>
</feature>
<feature type="binding site" evidence="6">
    <location>
        <position position="8"/>
    </location>
    <ligand>
        <name>Mg(2+)</name>
        <dbReference type="ChEBI" id="CHEBI:18420"/>
    </ligand>
</feature>
<reference evidence="9" key="3">
    <citation type="submission" date="2023-04" db="EMBL/GenBank/DDBJ databases">
        <authorList>
            <person name="Wang Y."/>
        </authorList>
    </citation>
    <scope>NUCLEOTIDE SEQUENCE</scope>
    <source>
        <strain evidence="9">ZW18</strain>
    </source>
</reference>
<dbReference type="GO" id="GO:0005737">
    <property type="term" value="C:cytoplasm"/>
    <property type="evidence" value="ECO:0007669"/>
    <property type="project" value="UniProtKB-SubCell"/>
</dbReference>
<feature type="binding site" evidence="6">
    <location>
        <position position="90"/>
    </location>
    <ligand>
        <name>substrate</name>
    </ligand>
</feature>
<comment type="catalytic activity">
    <reaction evidence="6">
        <text>acetate + ATP = acetyl phosphate + ADP</text>
        <dbReference type="Rhea" id="RHEA:11352"/>
        <dbReference type="ChEBI" id="CHEBI:22191"/>
        <dbReference type="ChEBI" id="CHEBI:30089"/>
        <dbReference type="ChEBI" id="CHEBI:30616"/>
        <dbReference type="ChEBI" id="CHEBI:456216"/>
        <dbReference type="EC" id="2.7.2.1"/>
    </reaction>
</comment>
<dbReference type="PANTHER" id="PTHR21060:SF15">
    <property type="entry name" value="ACETATE KINASE-RELATED"/>
    <property type="match status" value="1"/>
</dbReference>
<feature type="site" description="Transition state stabilizer" evidence="6">
    <location>
        <position position="179"/>
    </location>
</feature>
<dbReference type="GO" id="GO:0008776">
    <property type="term" value="F:acetate kinase activity"/>
    <property type="evidence" value="ECO:0007669"/>
    <property type="project" value="UniProtKB-UniRule"/>
</dbReference>
<dbReference type="GO" id="GO:0006083">
    <property type="term" value="P:acetate metabolic process"/>
    <property type="evidence" value="ECO:0007669"/>
    <property type="project" value="TreeGrafter"/>
</dbReference>
<evidence type="ECO:0000256" key="5">
    <source>
        <dbReference type="ARBA" id="ARBA00022840"/>
    </source>
</evidence>
<evidence type="ECO:0000256" key="4">
    <source>
        <dbReference type="ARBA" id="ARBA00022777"/>
    </source>
</evidence>
<evidence type="ECO:0000313" key="8">
    <source>
        <dbReference type="EMBL" id="SDA57975.1"/>
    </source>
</evidence>
<dbReference type="PANTHER" id="PTHR21060">
    <property type="entry name" value="ACETATE KINASE"/>
    <property type="match status" value="1"/>
</dbReference>
<evidence type="ECO:0000256" key="3">
    <source>
        <dbReference type="ARBA" id="ARBA00022741"/>
    </source>
</evidence>
<keyword evidence="4 6" id="KW-0418">Kinase</keyword>
<evidence type="ECO:0000313" key="9">
    <source>
        <dbReference type="EMBL" id="WGO85458.1"/>
    </source>
</evidence>
<dbReference type="InterPro" id="IPR023865">
    <property type="entry name" value="Aliphatic_acid_kinase_CS"/>
</dbReference>
<feature type="binding site" evidence="6">
    <location>
        <position position="379"/>
    </location>
    <ligand>
        <name>Mg(2+)</name>
        <dbReference type="ChEBI" id="CHEBI:18420"/>
    </ligand>
</feature>
<dbReference type="EMBL" id="CP123735">
    <property type="protein sequence ID" value="WGO85458.1"/>
    <property type="molecule type" value="Genomic_DNA"/>
</dbReference>
<dbReference type="Gene3D" id="3.30.420.40">
    <property type="match status" value="2"/>
</dbReference>
<dbReference type="Proteomes" id="UP000181860">
    <property type="component" value="Unassembled WGS sequence"/>
</dbReference>
<protein>
    <recommendedName>
        <fullName evidence="6">Acetate kinase</fullName>
        <ecNumber evidence="6">2.7.2.1</ecNumber>
    </recommendedName>
    <alternativeName>
        <fullName evidence="6">Acetokinase</fullName>
    </alternativeName>
</protein>
<feature type="binding site" evidence="6">
    <location>
        <position position="15"/>
    </location>
    <ligand>
        <name>ATP</name>
        <dbReference type="ChEBI" id="CHEBI:30616"/>
    </ligand>
</feature>
<comment type="subunit">
    <text evidence="6">Homodimer.</text>
</comment>
<evidence type="ECO:0000256" key="6">
    <source>
        <dbReference type="HAMAP-Rule" id="MF_00020"/>
    </source>
</evidence>
<dbReference type="InterPro" id="IPR004372">
    <property type="entry name" value="Ac/propionate_kinase"/>
</dbReference>
<keyword evidence="5 6" id="KW-0067">ATP-binding</keyword>
<evidence type="ECO:0000256" key="2">
    <source>
        <dbReference type="ARBA" id="ARBA00022679"/>
    </source>
</evidence>
<reference evidence="9" key="2">
    <citation type="journal article" date="2022" name="Food Funct.">
        <title>Lactobacillus kefiranofaciens ZW18 from Kefir enhances the anti-tumor effect of anti-programmed cell death 1 (PD-1) immunotherapy by modulating the gut microbiota.</title>
        <authorList>
            <person name="Zhao J."/>
            <person name="Wang Y."/>
            <person name="Wang J."/>
            <person name="Lv M."/>
            <person name="Zhou C."/>
            <person name="Jia L."/>
            <person name="Geng W."/>
        </authorList>
    </citation>
    <scope>NUCLEOTIDE SEQUENCE</scope>
    <source>
        <strain evidence="9">ZW18</strain>
    </source>
</reference>
<dbReference type="HAMAP" id="MF_00020">
    <property type="entry name" value="Acetate_kinase"/>
    <property type="match status" value="1"/>
</dbReference>
<gene>
    <name evidence="6" type="primary">ackA</name>
    <name evidence="9" type="ORF">QEJ78_08810</name>
    <name evidence="8" type="ORF">SAMN02983011_01448</name>
</gene>
<evidence type="ECO:0000256" key="1">
    <source>
        <dbReference type="ARBA" id="ARBA00008748"/>
    </source>
</evidence>
<evidence type="ECO:0000313" key="10">
    <source>
        <dbReference type="Proteomes" id="UP000181860"/>
    </source>
</evidence>
<name>A0AAX3UD12_9LACO</name>
<dbReference type="Proteomes" id="UP001242513">
    <property type="component" value="Chromosome"/>
</dbReference>
<comment type="function">
    <text evidence="6">Catalyzes the formation of acetyl phosphate from acetate and ATP. Can also catalyze the reverse reaction.</text>
</comment>
<dbReference type="Pfam" id="PF00871">
    <property type="entry name" value="Acetate_kinase"/>
    <property type="match status" value="1"/>
</dbReference>
<keyword evidence="3 6" id="KW-0547">Nucleotide-binding</keyword>
<dbReference type="GO" id="GO:0006085">
    <property type="term" value="P:acetyl-CoA biosynthetic process"/>
    <property type="evidence" value="ECO:0007669"/>
    <property type="project" value="UniProtKB-UniRule"/>
</dbReference>
<dbReference type="PIRSF" id="PIRSF000722">
    <property type="entry name" value="Acetate_prop_kin"/>
    <property type="match status" value="1"/>
</dbReference>
<keyword evidence="6" id="KW-0460">Magnesium</keyword>
<feature type="binding site" evidence="6">
    <location>
        <begin position="327"/>
        <end position="331"/>
    </location>
    <ligand>
        <name>ATP</name>
        <dbReference type="ChEBI" id="CHEBI:30616"/>
    </ligand>
</feature>
<keyword evidence="2 6" id="KW-0808">Transferase</keyword>
<feature type="binding site" evidence="6">
    <location>
        <begin position="282"/>
        <end position="284"/>
    </location>
    <ligand>
        <name>ATP</name>
        <dbReference type="ChEBI" id="CHEBI:30616"/>
    </ligand>
</feature>